<comment type="caution">
    <text evidence="1">The sequence shown here is derived from an EMBL/GenBank/DDBJ whole genome shotgun (WGS) entry which is preliminary data.</text>
</comment>
<dbReference type="EMBL" id="LCIA01000001">
    <property type="protein sequence ID" value="KKT45774.1"/>
    <property type="molecule type" value="Genomic_DNA"/>
</dbReference>
<dbReference type="Proteomes" id="UP000034128">
    <property type="component" value="Unassembled WGS sequence"/>
</dbReference>
<sequence>MFSYIVVDKVEAGRKAKIAVISQIGFLTSENEDNPLFPLETATTLSKQSRAGKLKPRLSTHPMLVTNQNFYQQILSFWFSPLTTHTVCNIKCHIAKS</sequence>
<organism evidence="1 2">
    <name type="scientific">candidate division WWE3 bacterium GW2011_GWA2_44_16</name>
    <dbReference type="NCBI Taxonomy" id="1619110"/>
    <lineage>
        <taxon>Bacteria</taxon>
        <taxon>Katanobacteria</taxon>
    </lineage>
</organism>
<dbReference type="AlphaFoldDB" id="A0A0G1KD77"/>
<accession>A0A0G1KD77</accession>
<proteinExistence type="predicted"/>
<gene>
    <name evidence="1" type="ORF">UW36_C0001G0072</name>
</gene>
<evidence type="ECO:0000313" key="1">
    <source>
        <dbReference type="EMBL" id="KKT45774.1"/>
    </source>
</evidence>
<name>A0A0G1KD77_UNCKA</name>
<reference evidence="1 2" key="1">
    <citation type="journal article" date="2015" name="Nature">
        <title>rRNA introns, odd ribosomes, and small enigmatic genomes across a large radiation of phyla.</title>
        <authorList>
            <person name="Brown C.T."/>
            <person name="Hug L.A."/>
            <person name="Thomas B.C."/>
            <person name="Sharon I."/>
            <person name="Castelle C.J."/>
            <person name="Singh A."/>
            <person name="Wilkins M.J."/>
            <person name="Williams K.H."/>
            <person name="Banfield J.F."/>
        </authorList>
    </citation>
    <scope>NUCLEOTIDE SEQUENCE [LARGE SCALE GENOMIC DNA]</scope>
</reference>
<evidence type="ECO:0000313" key="2">
    <source>
        <dbReference type="Proteomes" id="UP000034128"/>
    </source>
</evidence>
<protein>
    <submittedName>
        <fullName evidence="1">Uncharacterized protein</fullName>
    </submittedName>
</protein>
<dbReference type="STRING" id="1619110.UW36_C0001G0072"/>